<keyword evidence="2" id="KW-0963">Cytoplasm</keyword>
<evidence type="ECO:0000256" key="8">
    <source>
        <dbReference type="ARBA" id="ARBA00023163"/>
    </source>
</evidence>
<dbReference type="EMBL" id="JACXSI010000002">
    <property type="protein sequence ID" value="MBD3107079.1"/>
    <property type="molecule type" value="Genomic_DNA"/>
</dbReference>
<dbReference type="PIRSF" id="PIRSF006171">
    <property type="entry name" value="RR_citrat_malat"/>
    <property type="match status" value="1"/>
</dbReference>
<dbReference type="PROSITE" id="PS50110">
    <property type="entry name" value="RESPONSE_REGULATORY"/>
    <property type="match status" value="1"/>
</dbReference>
<dbReference type="GO" id="GO:0003700">
    <property type="term" value="F:DNA-binding transcription factor activity"/>
    <property type="evidence" value="ECO:0007669"/>
    <property type="project" value="InterPro"/>
</dbReference>
<dbReference type="SMART" id="SM00448">
    <property type="entry name" value="REC"/>
    <property type="match status" value="1"/>
</dbReference>
<accession>A0A927H9N6</accession>
<keyword evidence="5" id="KW-0805">Transcription regulation</keyword>
<name>A0A927H9N6_9BACI</name>
<dbReference type="Proteomes" id="UP000602076">
    <property type="component" value="Unassembled WGS sequence"/>
</dbReference>
<evidence type="ECO:0000256" key="9">
    <source>
        <dbReference type="PROSITE-ProRule" id="PRU00169"/>
    </source>
</evidence>
<dbReference type="SUPFAM" id="SSF52172">
    <property type="entry name" value="CheY-like"/>
    <property type="match status" value="1"/>
</dbReference>
<evidence type="ECO:0000256" key="5">
    <source>
        <dbReference type="ARBA" id="ARBA00023015"/>
    </source>
</evidence>
<feature type="domain" description="Response regulatory" evidence="10">
    <location>
        <begin position="3"/>
        <end position="119"/>
    </location>
</feature>
<evidence type="ECO:0000313" key="11">
    <source>
        <dbReference type="EMBL" id="MBD3107079.1"/>
    </source>
</evidence>
<evidence type="ECO:0000259" key="10">
    <source>
        <dbReference type="PROSITE" id="PS50110"/>
    </source>
</evidence>
<evidence type="ECO:0000256" key="6">
    <source>
        <dbReference type="ARBA" id="ARBA00023125"/>
    </source>
</evidence>
<dbReference type="InterPro" id="IPR024187">
    <property type="entry name" value="Sig_transdc_resp-reg_cit/mal"/>
</dbReference>
<keyword evidence="6" id="KW-0238">DNA-binding</keyword>
<evidence type="ECO:0000256" key="1">
    <source>
        <dbReference type="ARBA" id="ARBA00004496"/>
    </source>
</evidence>
<keyword evidence="12" id="KW-1185">Reference proteome</keyword>
<sequence length="240" mass="27915">MIEVLIVDDDPMVSEINKSYLEQVDGYHLKGTASSVKEAIRFIEKNTVKLILLDIFMPETEGIQLLIKIREMQKDIDVILITAASDMRTIHKAFQFGAVDYIIKPFRFDRFEEALIKYKKQTNLLLNDSKLSQEELDHLLLKKQEKAVQEMLPKGLSKNTLREIWNYIEQKKGLDFTTEELVNTIGISRISIRKYLSFLEKIDVISSYCSYGNVGRPLTMFRSRQESARNIEPYIGDQRK</sequence>
<feature type="modified residue" description="4-aspartylphosphate" evidence="9">
    <location>
        <position position="54"/>
    </location>
</feature>
<dbReference type="InterPro" id="IPR001789">
    <property type="entry name" value="Sig_transdc_resp-reg_receiver"/>
</dbReference>
<evidence type="ECO:0000256" key="3">
    <source>
        <dbReference type="ARBA" id="ARBA00022553"/>
    </source>
</evidence>
<dbReference type="PANTHER" id="PTHR45526">
    <property type="entry name" value="TRANSCRIPTIONAL REGULATORY PROTEIN DPIA"/>
    <property type="match status" value="1"/>
</dbReference>
<dbReference type="InterPro" id="IPR051271">
    <property type="entry name" value="2C-system_Tx_regulators"/>
</dbReference>
<evidence type="ECO:0000313" key="12">
    <source>
        <dbReference type="Proteomes" id="UP000602076"/>
    </source>
</evidence>
<protein>
    <submittedName>
        <fullName evidence="11">Response regulator</fullName>
    </submittedName>
</protein>
<dbReference type="RefSeq" id="WP_190996623.1">
    <property type="nucleotide sequence ID" value="NZ_JACXSI010000002.1"/>
</dbReference>
<comment type="caution">
    <text evidence="11">The sequence shown here is derived from an EMBL/GenBank/DDBJ whole genome shotgun (WGS) entry which is preliminary data.</text>
</comment>
<keyword evidence="3 9" id="KW-0597">Phosphoprotein</keyword>
<dbReference type="AlphaFoldDB" id="A0A927H9N6"/>
<evidence type="ECO:0000256" key="4">
    <source>
        <dbReference type="ARBA" id="ARBA00023012"/>
    </source>
</evidence>
<evidence type="ECO:0000256" key="7">
    <source>
        <dbReference type="ARBA" id="ARBA00023159"/>
    </source>
</evidence>
<reference evidence="11" key="1">
    <citation type="submission" date="2020-09" db="EMBL/GenBank/DDBJ databases">
        <title>Bacillus faecalis sp. nov., a moderately halophilic bacterium isolated from cow faeces.</title>
        <authorList>
            <person name="Jiang L."/>
            <person name="Lee J."/>
        </authorList>
    </citation>
    <scope>NUCLEOTIDE SEQUENCE</scope>
    <source>
        <strain evidence="11">AGMB 02131</strain>
    </source>
</reference>
<dbReference type="PANTHER" id="PTHR45526:SF1">
    <property type="entry name" value="TRANSCRIPTIONAL REGULATORY PROTEIN DCUR-RELATED"/>
    <property type="match status" value="1"/>
</dbReference>
<keyword evidence="8" id="KW-0804">Transcription</keyword>
<gene>
    <name evidence="11" type="ORF">IEO70_01690</name>
</gene>
<dbReference type="GO" id="GO:0005737">
    <property type="term" value="C:cytoplasm"/>
    <property type="evidence" value="ECO:0007669"/>
    <property type="project" value="UniProtKB-SubCell"/>
</dbReference>
<organism evidence="11 12">
    <name type="scientific">Peribacillus faecalis</name>
    <dbReference type="NCBI Taxonomy" id="2772559"/>
    <lineage>
        <taxon>Bacteria</taxon>
        <taxon>Bacillati</taxon>
        <taxon>Bacillota</taxon>
        <taxon>Bacilli</taxon>
        <taxon>Bacillales</taxon>
        <taxon>Bacillaceae</taxon>
        <taxon>Peribacillus</taxon>
    </lineage>
</organism>
<keyword evidence="7" id="KW-0010">Activator</keyword>
<dbReference type="Pfam" id="PF00072">
    <property type="entry name" value="Response_reg"/>
    <property type="match status" value="1"/>
</dbReference>
<dbReference type="GO" id="GO:0000156">
    <property type="term" value="F:phosphorelay response regulator activity"/>
    <property type="evidence" value="ECO:0007669"/>
    <property type="project" value="TreeGrafter"/>
</dbReference>
<dbReference type="Gene3D" id="3.40.50.2300">
    <property type="match status" value="1"/>
</dbReference>
<dbReference type="CDD" id="cd19925">
    <property type="entry name" value="REC_citrate_TCS"/>
    <property type="match status" value="1"/>
</dbReference>
<dbReference type="GO" id="GO:0003677">
    <property type="term" value="F:DNA binding"/>
    <property type="evidence" value="ECO:0007669"/>
    <property type="project" value="UniProtKB-KW"/>
</dbReference>
<dbReference type="InterPro" id="IPR011006">
    <property type="entry name" value="CheY-like_superfamily"/>
</dbReference>
<evidence type="ECO:0000256" key="2">
    <source>
        <dbReference type="ARBA" id="ARBA00022490"/>
    </source>
</evidence>
<comment type="subcellular location">
    <subcellularLocation>
        <location evidence="1">Cytoplasm</location>
    </subcellularLocation>
</comment>
<keyword evidence="4" id="KW-0902">Two-component regulatory system</keyword>
<proteinExistence type="predicted"/>